<evidence type="ECO:0000256" key="3">
    <source>
        <dbReference type="ARBA" id="ARBA00022448"/>
    </source>
</evidence>
<dbReference type="STRING" id="469383.Cwoe_2592"/>
<dbReference type="eggNOG" id="COG0614">
    <property type="taxonomic scope" value="Bacteria"/>
</dbReference>
<dbReference type="PROSITE" id="PS50983">
    <property type="entry name" value="FE_B12_PBP"/>
    <property type="match status" value="1"/>
</dbReference>
<dbReference type="GO" id="GO:0030288">
    <property type="term" value="C:outer membrane-bounded periplasmic space"/>
    <property type="evidence" value="ECO:0007669"/>
    <property type="project" value="TreeGrafter"/>
</dbReference>
<evidence type="ECO:0000256" key="2">
    <source>
        <dbReference type="ARBA" id="ARBA00008814"/>
    </source>
</evidence>
<proteinExistence type="inferred from homology"/>
<dbReference type="EMBL" id="CP001854">
    <property type="protein sequence ID" value="ADB51011.1"/>
    <property type="molecule type" value="Genomic_DNA"/>
</dbReference>
<comment type="similarity">
    <text evidence="2">Belongs to the bacterial solute-binding protein 8 family.</text>
</comment>
<dbReference type="InterPro" id="IPR051313">
    <property type="entry name" value="Bact_iron-sidero_bind"/>
</dbReference>
<keyword evidence="7" id="KW-1185">Reference proteome</keyword>
<accession>D3F8P7</accession>
<reference evidence="6 7" key="1">
    <citation type="journal article" date="2010" name="Stand. Genomic Sci.">
        <title>Complete genome sequence of Conexibacter woesei type strain (ID131577).</title>
        <authorList>
            <person name="Pukall R."/>
            <person name="Lapidus A."/>
            <person name="Glavina Del Rio T."/>
            <person name="Copeland A."/>
            <person name="Tice H."/>
            <person name="Cheng J.-F."/>
            <person name="Lucas S."/>
            <person name="Chen F."/>
            <person name="Nolan M."/>
            <person name="Bruce D."/>
            <person name="Goodwin L."/>
            <person name="Pitluck S."/>
            <person name="Mavromatis K."/>
            <person name="Ivanova N."/>
            <person name="Ovchinnikova G."/>
            <person name="Pati A."/>
            <person name="Chen A."/>
            <person name="Palaniappan K."/>
            <person name="Land M."/>
            <person name="Hauser L."/>
            <person name="Chang Y.-J."/>
            <person name="Jeffries C.D."/>
            <person name="Chain P."/>
            <person name="Meincke L."/>
            <person name="Sims D."/>
            <person name="Brettin T."/>
            <person name="Detter J.C."/>
            <person name="Rohde M."/>
            <person name="Goeker M."/>
            <person name="Bristow J."/>
            <person name="Eisen J.A."/>
            <person name="Markowitz V."/>
            <person name="Kyrpides N.C."/>
            <person name="Klenk H.-P."/>
            <person name="Hugenholtz P."/>
        </authorList>
    </citation>
    <scope>NUCLEOTIDE SEQUENCE [LARGE SCALE GENOMIC DNA]</scope>
    <source>
        <strain evidence="7">DSM 14684 / CIP 108061 / JCM 11494 / NBRC 100937 / ID131577</strain>
    </source>
</reference>
<dbReference type="PANTHER" id="PTHR30532">
    <property type="entry name" value="IRON III DICITRATE-BINDING PERIPLASMIC PROTEIN"/>
    <property type="match status" value="1"/>
</dbReference>
<evidence type="ECO:0000256" key="1">
    <source>
        <dbReference type="ARBA" id="ARBA00004196"/>
    </source>
</evidence>
<gene>
    <name evidence="6" type="ordered locus">Cwoe_2592</name>
</gene>
<evidence type="ECO:0000313" key="6">
    <source>
        <dbReference type="EMBL" id="ADB51011.1"/>
    </source>
</evidence>
<evidence type="ECO:0000256" key="4">
    <source>
        <dbReference type="ARBA" id="ARBA00022729"/>
    </source>
</evidence>
<keyword evidence="3" id="KW-0813">Transport</keyword>
<feature type="domain" description="Fe/B12 periplasmic-binding" evidence="5">
    <location>
        <begin position="83"/>
        <end position="353"/>
    </location>
</feature>
<sequence precursor="true">MTRRGPVRLHPRAAAGHPTAVRPRAALVLAALLAIVVLSACGSGDDATGDRGSATAATAEEGAFPVTIASRFGDATIAAAPRRVVALDYAAADGAIALGAPLVAMPRVSGVPGGIQSWRADALRGTAAPALLDLDAEIPIERIAALRPDLILATNTYLLDATLYARLSEIAPTVHFAGAPLTDTWQQSTLRIGSALGREARAQELVDAAERDVRVAARRRAEAFEGRSFAVFLASPDGLGTVTDPGDAFVRFLSDLGMRLDPKVQTLGGDGGRALLSKERYDLLDTDLLVGSAVTPQVLAEVERAPTFAPLRVVREGRYVALGFEPVTALTLPSALSVRWAAREVVPQLASAAMARG</sequence>
<evidence type="ECO:0000259" key="5">
    <source>
        <dbReference type="PROSITE" id="PS50983"/>
    </source>
</evidence>
<name>D3F8P7_CONWI</name>
<dbReference type="HOGENOM" id="CLU_038034_1_0_11"/>
<dbReference type="GO" id="GO:1901678">
    <property type="term" value="P:iron coordination entity transport"/>
    <property type="evidence" value="ECO:0007669"/>
    <property type="project" value="UniProtKB-ARBA"/>
</dbReference>
<dbReference type="KEGG" id="cwo:Cwoe_2592"/>
<comment type="subcellular location">
    <subcellularLocation>
        <location evidence="1">Cell envelope</location>
    </subcellularLocation>
</comment>
<organism evidence="6 7">
    <name type="scientific">Conexibacter woesei (strain DSM 14684 / CCUG 47730 / CIP 108061 / JCM 11494 / NBRC 100937 / ID131577)</name>
    <dbReference type="NCBI Taxonomy" id="469383"/>
    <lineage>
        <taxon>Bacteria</taxon>
        <taxon>Bacillati</taxon>
        <taxon>Actinomycetota</taxon>
        <taxon>Thermoleophilia</taxon>
        <taxon>Solirubrobacterales</taxon>
        <taxon>Conexibacteraceae</taxon>
        <taxon>Conexibacter</taxon>
    </lineage>
</organism>
<dbReference type="AlphaFoldDB" id="D3F8P7"/>
<dbReference type="InterPro" id="IPR002491">
    <property type="entry name" value="ABC_transptr_periplasmic_BD"/>
</dbReference>
<dbReference type="SUPFAM" id="SSF53807">
    <property type="entry name" value="Helical backbone' metal receptor"/>
    <property type="match status" value="1"/>
</dbReference>
<dbReference type="Gene3D" id="3.40.50.1980">
    <property type="entry name" value="Nitrogenase molybdenum iron protein domain"/>
    <property type="match status" value="2"/>
</dbReference>
<evidence type="ECO:0000313" key="7">
    <source>
        <dbReference type="Proteomes" id="UP000008229"/>
    </source>
</evidence>
<dbReference type="Proteomes" id="UP000008229">
    <property type="component" value="Chromosome"/>
</dbReference>
<protein>
    <submittedName>
        <fullName evidence="6">Periplasmic binding protein</fullName>
    </submittedName>
</protein>
<reference evidence="7" key="2">
    <citation type="submission" date="2010-01" db="EMBL/GenBank/DDBJ databases">
        <title>The complete genome of Conexibacter woesei DSM 14684.</title>
        <authorList>
            <consortium name="US DOE Joint Genome Institute (JGI-PGF)"/>
            <person name="Lucas S."/>
            <person name="Copeland A."/>
            <person name="Lapidus A."/>
            <person name="Glavina del Rio T."/>
            <person name="Dalin E."/>
            <person name="Tice H."/>
            <person name="Bruce D."/>
            <person name="Goodwin L."/>
            <person name="Pitluck S."/>
            <person name="Kyrpides N."/>
            <person name="Mavromatis K."/>
            <person name="Ivanova N."/>
            <person name="Mikhailova N."/>
            <person name="Chertkov O."/>
            <person name="Brettin T."/>
            <person name="Detter J.C."/>
            <person name="Han C."/>
            <person name="Larimer F."/>
            <person name="Land M."/>
            <person name="Hauser L."/>
            <person name="Markowitz V."/>
            <person name="Cheng J.-F."/>
            <person name="Hugenholtz P."/>
            <person name="Woyke T."/>
            <person name="Wu D."/>
            <person name="Pukall R."/>
            <person name="Steenblock K."/>
            <person name="Schneider S."/>
            <person name="Klenk H.-P."/>
            <person name="Eisen J.A."/>
        </authorList>
    </citation>
    <scope>NUCLEOTIDE SEQUENCE [LARGE SCALE GENOMIC DNA]</scope>
    <source>
        <strain evidence="7">DSM 14684 / CIP 108061 / JCM 11494 / NBRC 100937 / ID131577</strain>
    </source>
</reference>
<dbReference type="Pfam" id="PF01497">
    <property type="entry name" value="Peripla_BP_2"/>
    <property type="match status" value="1"/>
</dbReference>
<dbReference type="PANTHER" id="PTHR30532:SF24">
    <property type="entry name" value="FERRIC ENTEROBACTIN-BINDING PERIPLASMIC PROTEIN FEPB"/>
    <property type="match status" value="1"/>
</dbReference>
<keyword evidence="4" id="KW-0732">Signal</keyword>